<keyword evidence="4 6" id="KW-0472">Membrane</keyword>
<dbReference type="AlphaFoldDB" id="A0AAV5AA16"/>
<dbReference type="InterPro" id="IPR036259">
    <property type="entry name" value="MFS_trans_sf"/>
</dbReference>
<feature type="transmembrane region" description="Helical" evidence="6">
    <location>
        <begin position="296"/>
        <end position="315"/>
    </location>
</feature>
<dbReference type="GO" id="GO:0022857">
    <property type="term" value="F:transmembrane transporter activity"/>
    <property type="evidence" value="ECO:0007669"/>
    <property type="project" value="InterPro"/>
</dbReference>
<evidence type="ECO:0000313" key="8">
    <source>
        <dbReference type="EMBL" id="GJJ11462.1"/>
    </source>
</evidence>
<comment type="subcellular location">
    <subcellularLocation>
        <location evidence="1">Membrane</location>
        <topology evidence="1">Multi-pass membrane protein</topology>
    </subcellularLocation>
</comment>
<dbReference type="PANTHER" id="PTHR23502:SF134">
    <property type="entry name" value="MAJOR FACILITATOR SUPERFAMILY (MFS) PROFILE DOMAIN-CONTAINING PROTEIN-RELATED"/>
    <property type="match status" value="1"/>
</dbReference>
<evidence type="ECO:0000313" key="9">
    <source>
        <dbReference type="Proteomes" id="UP001050691"/>
    </source>
</evidence>
<dbReference type="GO" id="GO:0005886">
    <property type="term" value="C:plasma membrane"/>
    <property type="evidence" value="ECO:0007669"/>
    <property type="project" value="TreeGrafter"/>
</dbReference>
<keyword evidence="9" id="KW-1185">Reference proteome</keyword>
<evidence type="ECO:0000256" key="5">
    <source>
        <dbReference type="SAM" id="MobiDB-lite"/>
    </source>
</evidence>
<evidence type="ECO:0000256" key="6">
    <source>
        <dbReference type="SAM" id="Phobius"/>
    </source>
</evidence>
<proteinExistence type="predicted"/>
<name>A0AAV5AA16_9AGAM</name>
<evidence type="ECO:0000256" key="4">
    <source>
        <dbReference type="ARBA" id="ARBA00023136"/>
    </source>
</evidence>
<protein>
    <recommendedName>
        <fullName evidence="7">Major facilitator superfamily (MFS) profile domain-containing protein</fullName>
    </recommendedName>
</protein>
<dbReference type="PROSITE" id="PS00216">
    <property type="entry name" value="SUGAR_TRANSPORT_1"/>
    <property type="match status" value="1"/>
</dbReference>
<gene>
    <name evidence="8" type="ORF">Clacol_005695</name>
</gene>
<feature type="domain" description="Major facilitator superfamily (MFS) profile" evidence="7">
    <location>
        <begin position="1"/>
        <end position="501"/>
    </location>
</feature>
<evidence type="ECO:0000256" key="2">
    <source>
        <dbReference type="ARBA" id="ARBA00022692"/>
    </source>
</evidence>
<dbReference type="Pfam" id="PF07690">
    <property type="entry name" value="MFS_1"/>
    <property type="match status" value="1"/>
</dbReference>
<dbReference type="PANTHER" id="PTHR23502">
    <property type="entry name" value="MAJOR FACILITATOR SUPERFAMILY"/>
    <property type="match status" value="1"/>
</dbReference>
<sequence>MAPSRSSIDGYILTSEPHDVIDPRIEDEEVYQVTENVVQSGKQFSNRFIDGDVEKNFSKTQQSDDEASEKTSGPIYVEFSEGDPRNPMNKSRLSKWITTWMACTFTILSGFGITPLFTAPLSEELGRRPLFITSMIIFAVMHIMVAEAQNMSTVIVARVLAGAAGSTGATVAAGVVADIWAPYDRGVPMSIYALTAAGSTGLAPTFAGLIEQNPHLQWRWIQWLHLIVGGVYALAVIIFFQETRAGVILTREAKKLRRETGNLQYRARVEDENSSLWRLITISCTRPLYMLSSEPIVMSISLWVGVGWGIVYSQLESIGLVFSTLYHFDSAEVGLAFLPLFFGCVIGFIGNFYQDRLYVRNVDRKGPEARLYAPMLAAIVLPIGCFIYAWTAIPSVHAWIAPMCGLLVFMTAVFTIYLASFTYLADCYNIYASSALAAQSLFRNSMATMYNRLTFHWASTLFGCIAAVLAVVPFMLYRYGPWIRSKSKIAQRLLEAEQMKK</sequence>
<evidence type="ECO:0000256" key="3">
    <source>
        <dbReference type="ARBA" id="ARBA00022989"/>
    </source>
</evidence>
<dbReference type="InterPro" id="IPR011701">
    <property type="entry name" value="MFS"/>
</dbReference>
<accession>A0AAV5AA16</accession>
<feature type="transmembrane region" description="Helical" evidence="6">
    <location>
        <begin position="454"/>
        <end position="477"/>
    </location>
</feature>
<keyword evidence="2 6" id="KW-0812">Transmembrane</keyword>
<feature type="transmembrane region" description="Helical" evidence="6">
    <location>
        <begin position="155"/>
        <end position="177"/>
    </location>
</feature>
<feature type="transmembrane region" description="Helical" evidence="6">
    <location>
        <begin position="130"/>
        <end position="149"/>
    </location>
</feature>
<evidence type="ECO:0000259" key="7">
    <source>
        <dbReference type="PROSITE" id="PS50850"/>
    </source>
</evidence>
<reference evidence="8" key="1">
    <citation type="submission" date="2021-10" db="EMBL/GenBank/DDBJ databases">
        <title>De novo Genome Assembly of Clathrus columnatus (Basidiomycota, Fungi) Using Illumina and Nanopore Sequence Data.</title>
        <authorList>
            <person name="Ogiso-Tanaka E."/>
            <person name="Itagaki H."/>
            <person name="Hosoya T."/>
            <person name="Hosaka K."/>
        </authorList>
    </citation>
    <scope>NUCLEOTIDE SEQUENCE</scope>
    <source>
        <strain evidence="8">MO-923</strain>
    </source>
</reference>
<feature type="transmembrane region" description="Helical" evidence="6">
    <location>
        <begin position="335"/>
        <end position="353"/>
    </location>
</feature>
<keyword evidence="3 6" id="KW-1133">Transmembrane helix</keyword>
<comment type="caution">
    <text evidence="8">The sequence shown here is derived from an EMBL/GenBank/DDBJ whole genome shotgun (WGS) entry which is preliminary data.</text>
</comment>
<dbReference type="InterPro" id="IPR005829">
    <property type="entry name" value="Sugar_transporter_CS"/>
</dbReference>
<dbReference type="EMBL" id="BPWL01000006">
    <property type="protein sequence ID" value="GJJ11462.1"/>
    <property type="molecule type" value="Genomic_DNA"/>
</dbReference>
<dbReference type="InterPro" id="IPR020846">
    <property type="entry name" value="MFS_dom"/>
</dbReference>
<feature type="transmembrane region" description="Helical" evidence="6">
    <location>
        <begin position="97"/>
        <end position="118"/>
    </location>
</feature>
<dbReference type="PROSITE" id="PS50850">
    <property type="entry name" value="MFS"/>
    <property type="match status" value="1"/>
</dbReference>
<dbReference type="SUPFAM" id="SSF103473">
    <property type="entry name" value="MFS general substrate transporter"/>
    <property type="match status" value="1"/>
</dbReference>
<dbReference type="GO" id="GO:0140115">
    <property type="term" value="P:export across plasma membrane"/>
    <property type="evidence" value="ECO:0007669"/>
    <property type="project" value="UniProtKB-ARBA"/>
</dbReference>
<feature type="transmembrane region" description="Helical" evidence="6">
    <location>
        <begin position="222"/>
        <end position="240"/>
    </location>
</feature>
<evidence type="ECO:0000256" key="1">
    <source>
        <dbReference type="ARBA" id="ARBA00004141"/>
    </source>
</evidence>
<organism evidence="8 9">
    <name type="scientific">Clathrus columnatus</name>
    <dbReference type="NCBI Taxonomy" id="1419009"/>
    <lineage>
        <taxon>Eukaryota</taxon>
        <taxon>Fungi</taxon>
        <taxon>Dikarya</taxon>
        <taxon>Basidiomycota</taxon>
        <taxon>Agaricomycotina</taxon>
        <taxon>Agaricomycetes</taxon>
        <taxon>Phallomycetidae</taxon>
        <taxon>Phallales</taxon>
        <taxon>Clathraceae</taxon>
        <taxon>Clathrus</taxon>
    </lineage>
</organism>
<dbReference type="Gene3D" id="1.20.1250.20">
    <property type="entry name" value="MFS general substrate transporter like domains"/>
    <property type="match status" value="1"/>
</dbReference>
<feature type="transmembrane region" description="Helical" evidence="6">
    <location>
        <begin position="399"/>
        <end position="418"/>
    </location>
</feature>
<dbReference type="GO" id="GO:0042908">
    <property type="term" value="P:xenobiotic transport"/>
    <property type="evidence" value="ECO:0007669"/>
    <property type="project" value="UniProtKB-ARBA"/>
</dbReference>
<feature type="transmembrane region" description="Helical" evidence="6">
    <location>
        <begin position="373"/>
        <end position="393"/>
    </location>
</feature>
<dbReference type="Proteomes" id="UP001050691">
    <property type="component" value="Unassembled WGS sequence"/>
</dbReference>
<feature type="region of interest" description="Disordered" evidence="5">
    <location>
        <begin position="55"/>
        <end position="83"/>
    </location>
</feature>
<dbReference type="FunFam" id="1.20.1250.20:FF:000082">
    <property type="entry name" value="MFS multidrug transporter, putative"/>
    <property type="match status" value="1"/>
</dbReference>